<evidence type="ECO:0000256" key="2">
    <source>
        <dbReference type="ARBA" id="ARBA00022801"/>
    </source>
</evidence>
<sequence>MTSKISAGTIPFAFKGEILQTWYKVFGDICSGTSRPLVVLHGGPGISHDYMIPISDIASFPEAQVIIFYDQMGNGQSTHLRLKEPAFWTIDLFIELVNLLSYFGIGETRSFDLLGHSWGSILAAEFIIRRQPSGLKHLILANSLASARLRNIAVARLRKQLPEETQTILRGCDAVGDTSSDNYKAALFVYYKHFLCPLEPIPEPILFSFEQSQKIYPSLLRSMKNEINGDWDITSKVQLIRTPTLLINGEYDFEADDVCAPFFRSVEKIKWVKFAQSSHMPHWEERERYMQVIETFLRDI</sequence>
<dbReference type="PRINTS" id="PR00793">
    <property type="entry name" value="PROAMNOPTASE"/>
</dbReference>
<dbReference type="GO" id="GO:0006508">
    <property type="term" value="P:proteolysis"/>
    <property type="evidence" value="ECO:0007669"/>
    <property type="project" value="InterPro"/>
</dbReference>
<dbReference type="PIRSF" id="PIRSF005539">
    <property type="entry name" value="Pept_S33_TRI_F1"/>
    <property type="match status" value="1"/>
</dbReference>
<dbReference type="NCBIfam" id="TIGR01250">
    <property type="entry name" value="pro_imino_pep_2"/>
    <property type="match status" value="1"/>
</dbReference>
<evidence type="ECO:0000259" key="3">
    <source>
        <dbReference type="Pfam" id="PF00561"/>
    </source>
</evidence>
<comment type="similarity">
    <text evidence="1">Belongs to the peptidase S33 family.</text>
</comment>
<name>A0A0C3CGJ0_PILCF</name>
<dbReference type="InParanoid" id="A0A0C3CGJ0"/>
<evidence type="ECO:0000313" key="5">
    <source>
        <dbReference type="Proteomes" id="UP000054166"/>
    </source>
</evidence>
<dbReference type="InterPro" id="IPR002410">
    <property type="entry name" value="Peptidase_S33"/>
</dbReference>
<dbReference type="HOGENOM" id="CLU_020336_15_1_1"/>
<dbReference type="SUPFAM" id="SSF53474">
    <property type="entry name" value="alpha/beta-Hydrolases"/>
    <property type="match status" value="1"/>
</dbReference>
<dbReference type="PANTHER" id="PTHR43194:SF2">
    <property type="entry name" value="PEROXISOMAL MEMBRANE PROTEIN LPX1"/>
    <property type="match status" value="1"/>
</dbReference>
<accession>A0A0C3CGJ0</accession>
<dbReference type="GO" id="GO:0008233">
    <property type="term" value="F:peptidase activity"/>
    <property type="evidence" value="ECO:0007669"/>
    <property type="project" value="InterPro"/>
</dbReference>
<dbReference type="PANTHER" id="PTHR43194">
    <property type="entry name" value="HYDROLASE ALPHA/BETA FOLD FAMILY"/>
    <property type="match status" value="1"/>
</dbReference>
<dbReference type="OrthoDB" id="190201at2759"/>
<dbReference type="AlphaFoldDB" id="A0A0C3CGJ0"/>
<gene>
    <name evidence="4" type="ORF">PILCRDRAFT_813874</name>
</gene>
<dbReference type="Gene3D" id="3.40.50.1820">
    <property type="entry name" value="alpha/beta hydrolase"/>
    <property type="match status" value="1"/>
</dbReference>
<dbReference type="InterPro" id="IPR050228">
    <property type="entry name" value="Carboxylesterase_BioH"/>
</dbReference>
<dbReference type="STRING" id="765440.A0A0C3CGJ0"/>
<organism evidence="4 5">
    <name type="scientific">Piloderma croceum (strain F 1598)</name>
    <dbReference type="NCBI Taxonomy" id="765440"/>
    <lineage>
        <taxon>Eukaryota</taxon>
        <taxon>Fungi</taxon>
        <taxon>Dikarya</taxon>
        <taxon>Basidiomycota</taxon>
        <taxon>Agaricomycotina</taxon>
        <taxon>Agaricomycetes</taxon>
        <taxon>Agaricomycetidae</taxon>
        <taxon>Atheliales</taxon>
        <taxon>Atheliaceae</taxon>
        <taxon>Piloderma</taxon>
    </lineage>
</organism>
<dbReference type="EMBL" id="KN832976">
    <property type="protein sequence ID" value="KIM88877.1"/>
    <property type="molecule type" value="Genomic_DNA"/>
</dbReference>
<dbReference type="InterPro" id="IPR000073">
    <property type="entry name" value="AB_hydrolase_1"/>
</dbReference>
<keyword evidence="2" id="KW-0378">Hydrolase</keyword>
<dbReference type="Proteomes" id="UP000054166">
    <property type="component" value="Unassembled WGS sequence"/>
</dbReference>
<protein>
    <recommendedName>
        <fullName evidence="3">AB hydrolase-1 domain-containing protein</fullName>
    </recommendedName>
</protein>
<reference evidence="4 5" key="1">
    <citation type="submission" date="2014-04" db="EMBL/GenBank/DDBJ databases">
        <authorList>
            <consortium name="DOE Joint Genome Institute"/>
            <person name="Kuo A."/>
            <person name="Tarkka M."/>
            <person name="Buscot F."/>
            <person name="Kohler A."/>
            <person name="Nagy L.G."/>
            <person name="Floudas D."/>
            <person name="Copeland A."/>
            <person name="Barry K.W."/>
            <person name="Cichocki N."/>
            <person name="Veneault-Fourrey C."/>
            <person name="LaButti K."/>
            <person name="Lindquist E.A."/>
            <person name="Lipzen A."/>
            <person name="Lundell T."/>
            <person name="Morin E."/>
            <person name="Murat C."/>
            <person name="Sun H."/>
            <person name="Tunlid A."/>
            <person name="Henrissat B."/>
            <person name="Grigoriev I.V."/>
            <person name="Hibbett D.S."/>
            <person name="Martin F."/>
            <person name="Nordberg H.P."/>
            <person name="Cantor M.N."/>
            <person name="Hua S.X."/>
        </authorList>
    </citation>
    <scope>NUCLEOTIDE SEQUENCE [LARGE SCALE GENOMIC DNA]</scope>
    <source>
        <strain evidence="4 5">F 1598</strain>
    </source>
</reference>
<dbReference type="InterPro" id="IPR005945">
    <property type="entry name" value="Pro_imino_pep"/>
</dbReference>
<evidence type="ECO:0000256" key="1">
    <source>
        <dbReference type="ARBA" id="ARBA00010088"/>
    </source>
</evidence>
<dbReference type="InterPro" id="IPR029058">
    <property type="entry name" value="AB_hydrolase_fold"/>
</dbReference>
<reference evidence="5" key="2">
    <citation type="submission" date="2015-01" db="EMBL/GenBank/DDBJ databases">
        <title>Evolutionary Origins and Diversification of the Mycorrhizal Mutualists.</title>
        <authorList>
            <consortium name="DOE Joint Genome Institute"/>
            <consortium name="Mycorrhizal Genomics Consortium"/>
            <person name="Kohler A."/>
            <person name="Kuo A."/>
            <person name="Nagy L.G."/>
            <person name="Floudas D."/>
            <person name="Copeland A."/>
            <person name="Barry K.W."/>
            <person name="Cichocki N."/>
            <person name="Veneault-Fourrey C."/>
            <person name="LaButti K."/>
            <person name="Lindquist E.A."/>
            <person name="Lipzen A."/>
            <person name="Lundell T."/>
            <person name="Morin E."/>
            <person name="Murat C."/>
            <person name="Riley R."/>
            <person name="Ohm R."/>
            <person name="Sun H."/>
            <person name="Tunlid A."/>
            <person name="Henrissat B."/>
            <person name="Grigoriev I.V."/>
            <person name="Hibbett D.S."/>
            <person name="Martin F."/>
        </authorList>
    </citation>
    <scope>NUCLEOTIDE SEQUENCE [LARGE SCALE GENOMIC DNA]</scope>
    <source>
        <strain evidence="5">F 1598</strain>
    </source>
</reference>
<evidence type="ECO:0000313" key="4">
    <source>
        <dbReference type="EMBL" id="KIM88877.1"/>
    </source>
</evidence>
<proteinExistence type="inferred from homology"/>
<feature type="domain" description="AB hydrolase-1" evidence="3">
    <location>
        <begin position="36"/>
        <end position="285"/>
    </location>
</feature>
<dbReference type="Pfam" id="PF00561">
    <property type="entry name" value="Abhydrolase_1"/>
    <property type="match status" value="1"/>
</dbReference>
<keyword evidence="5" id="KW-1185">Reference proteome</keyword>